<dbReference type="NCBIfam" id="NF003749">
    <property type="entry name" value="PRK05346.1-5"/>
    <property type="match status" value="1"/>
</dbReference>
<keyword evidence="6 16" id="KW-0288">FMN</keyword>
<keyword evidence="14 16" id="KW-0472">Membrane</keyword>
<dbReference type="PANTHER" id="PTHR37838:SF1">
    <property type="entry name" value="NA(+)-TRANSLOCATING NADH-QUINONE REDUCTASE SUBUNIT C"/>
    <property type="match status" value="1"/>
</dbReference>
<dbReference type="InterPro" id="IPR007329">
    <property type="entry name" value="FMN-bd"/>
</dbReference>
<dbReference type="GO" id="GO:0006814">
    <property type="term" value="P:sodium ion transport"/>
    <property type="evidence" value="ECO:0007669"/>
    <property type="project" value="UniProtKB-UniRule"/>
</dbReference>
<evidence type="ECO:0000256" key="2">
    <source>
        <dbReference type="ARBA" id="ARBA00022475"/>
    </source>
</evidence>
<keyword evidence="10 16" id="KW-0520">NAD</keyword>
<keyword evidence="3" id="KW-0997">Cell inner membrane</keyword>
<evidence type="ECO:0000256" key="13">
    <source>
        <dbReference type="ARBA" id="ARBA00023075"/>
    </source>
</evidence>
<evidence type="ECO:0000256" key="4">
    <source>
        <dbReference type="ARBA" id="ARBA00022553"/>
    </source>
</evidence>
<protein>
    <recommendedName>
        <fullName evidence="16 17">Na(+)-translocating NADH-quinone reductase subunit C</fullName>
        <shortName evidence="16 17">Na(+)-NQR subunit C</shortName>
        <shortName evidence="16 17">Na(+)-translocating NQR subunit C</shortName>
        <ecNumber evidence="16 17">7.2.1.1</ecNumber>
    </recommendedName>
    <alternativeName>
        <fullName evidence="16 17">NQR complex subunit C</fullName>
    </alternativeName>
    <alternativeName>
        <fullName evidence="16 17">NQR-1 subunit C</fullName>
    </alternativeName>
</protein>
<dbReference type="SMART" id="SM00900">
    <property type="entry name" value="FMN_bind"/>
    <property type="match status" value="1"/>
</dbReference>
<comment type="function">
    <text evidence="16">NQR complex catalyzes the reduction of ubiquinone-1 to ubiquinol by two successive reactions, coupled with the transport of Na(+) ions from the cytoplasm to the periplasm. NqrA to NqrE are probably involved in the second step, the conversion of ubisemiquinone to ubiquinol.</text>
</comment>
<evidence type="ECO:0000256" key="1">
    <source>
        <dbReference type="ARBA" id="ARBA00022448"/>
    </source>
</evidence>
<evidence type="ECO:0000256" key="15">
    <source>
        <dbReference type="ARBA" id="ARBA00023201"/>
    </source>
</evidence>
<keyword evidence="4 16" id="KW-0597">Phosphoprotein</keyword>
<dbReference type="OrthoDB" id="9786835at2"/>
<name>A0A3R5Y7K2_9BACT</name>
<reference evidence="19 20" key="1">
    <citation type="submission" date="2019-01" db="EMBL/GenBank/DDBJ databases">
        <title>Geovibrio thiophilus DSM 11263, complete genome.</title>
        <authorList>
            <person name="Spring S."/>
            <person name="Bunk B."/>
            <person name="Sproer C."/>
        </authorList>
    </citation>
    <scope>NUCLEOTIDE SEQUENCE [LARGE SCALE GENOMIC DNA]</scope>
    <source>
        <strain evidence="19 20">DSM 11263</strain>
    </source>
</reference>
<evidence type="ECO:0000256" key="16">
    <source>
        <dbReference type="HAMAP-Rule" id="MF_00427"/>
    </source>
</evidence>
<dbReference type="RefSeq" id="WP_128466928.1">
    <property type="nucleotide sequence ID" value="NZ_CP035108.1"/>
</dbReference>
<evidence type="ECO:0000256" key="6">
    <source>
        <dbReference type="ARBA" id="ARBA00022643"/>
    </source>
</evidence>
<evidence type="ECO:0000256" key="7">
    <source>
        <dbReference type="ARBA" id="ARBA00022692"/>
    </source>
</evidence>
<evidence type="ECO:0000313" key="20">
    <source>
        <dbReference type="Proteomes" id="UP000287502"/>
    </source>
</evidence>
<comment type="caution">
    <text evidence="16">Lacks conserved residue(s) required for the propagation of feature annotation.</text>
</comment>
<sequence length="258" mass="27781">MPDVNSRKFTFIVSLVLSVVCSVLVSAAAVSLKPIQDRNRELDRQKNVLAAAGLLGENTDIEEAFENISVLAVNVGDGSFERKQGFDTGFFKDFKALSTAVRLTKEQDTAGIASIAEEQPVYIVMRDGKPDKIILHVYGSGLWSTMYGFLALEGDGKTVAGLTFYDQKETPGLGGEVDNPNWKAQWRGKEIYGEDGGLRLGVGNGKVDPASPDAAYLVDSLSGASMTSRGVNSLVRFWLGENGYGKFLSKIEAEGING</sequence>
<comment type="subunit">
    <text evidence="16 17">Composed of six subunits; NqrA, NqrB, NqrC, NqrD, NqrE and NqrF.</text>
</comment>
<dbReference type="NCBIfam" id="TIGR01938">
    <property type="entry name" value="nqrC"/>
    <property type="match status" value="1"/>
</dbReference>
<evidence type="ECO:0000256" key="3">
    <source>
        <dbReference type="ARBA" id="ARBA00022519"/>
    </source>
</evidence>
<comment type="catalytic activity">
    <reaction evidence="16 17">
        <text>a ubiquinone + n Na(+)(in) + NADH + H(+) = a ubiquinol + n Na(+)(out) + NAD(+)</text>
        <dbReference type="Rhea" id="RHEA:47748"/>
        <dbReference type="Rhea" id="RHEA-COMP:9565"/>
        <dbReference type="Rhea" id="RHEA-COMP:9566"/>
        <dbReference type="ChEBI" id="CHEBI:15378"/>
        <dbReference type="ChEBI" id="CHEBI:16389"/>
        <dbReference type="ChEBI" id="CHEBI:17976"/>
        <dbReference type="ChEBI" id="CHEBI:29101"/>
        <dbReference type="ChEBI" id="CHEBI:57540"/>
        <dbReference type="ChEBI" id="CHEBI:57945"/>
        <dbReference type="EC" id="7.2.1.1"/>
    </reaction>
</comment>
<evidence type="ECO:0000313" key="19">
    <source>
        <dbReference type="EMBL" id="QAR33642.1"/>
    </source>
</evidence>
<dbReference type="Pfam" id="PF04205">
    <property type="entry name" value="FMN_bind"/>
    <property type="match status" value="1"/>
</dbReference>
<keyword evidence="11 16" id="KW-0915">Sodium</keyword>
<keyword evidence="8 16" id="KW-1278">Translocase</keyword>
<evidence type="ECO:0000256" key="8">
    <source>
        <dbReference type="ARBA" id="ARBA00022967"/>
    </source>
</evidence>
<evidence type="ECO:0000259" key="18">
    <source>
        <dbReference type="SMART" id="SM00900"/>
    </source>
</evidence>
<evidence type="ECO:0000256" key="12">
    <source>
        <dbReference type="ARBA" id="ARBA00023065"/>
    </source>
</evidence>
<keyword evidence="2 16" id="KW-1003">Cell membrane</keyword>
<dbReference type="EMBL" id="CP035108">
    <property type="protein sequence ID" value="QAR33642.1"/>
    <property type="molecule type" value="Genomic_DNA"/>
</dbReference>
<keyword evidence="12 16" id="KW-0406">Ion transport</keyword>
<dbReference type="GO" id="GO:0005886">
    <property type="term" value="C:plasma membrane"/>
    <property type="evidence" value="ECO:0007669"/>
    <property type="project" value="UniProtKB-SubCell"/>
</dbReference>
<proteinExistence type="inferred from homology"/>
<feature type="domain" description="FMN-binding" evidence="18">
    <location>
        <begin position="141"/>
        <end position="242"/>
    </location>
</feature>
<comment type="caution">
    <text evidence="16">The residue potentially involved in the covalent binding of FMN is a Ser instead of a Thr.</text>
</comment>
<organism evidence="19 20">
    <name type="scientific">Geovibrio thiophilus</name>
    <dbReference type="NCBI Taxonomy" id="139438"/>
    <lineage>
        <taxon>Bacteria</taxon>
        <taxon>Pseudomonadati</taxon>
        <taxon>Deferribacterota</taxon>
        <taxon>Deferribacteres</taxon>
        <taxon>Deferribacterales</taxon>
        <taxon>Geovibrionaceae</taxon>
        <taxon>Geovibrio</taxon>
    </lineage>
</organism>
<evidence type="ECO:0000256" key="5">
    <source>
        <dbReference type="ARBA" id="ARBA00022630"/>
    </source>
</evidence>
<dbReference type="EC" id="7.2.1.1" evidence="16 17"/>
<dbReference type="PANTHER" id="PTHR37838">
    <property type="entry name" value="NA(+)-TRANSLOCATING NADH-QUINONE REDUCTASE SUBUNIT C"/>
    <property type="match status" value="1"/>
</dbReference>
<dbReference type="GO" id="GO:0016655">
    <property type="term" value="F:oxidoreductase activity, acting on NAD(P)H, quinone or similar compound as acceptor"/>
    <property type="evidence" value="ECO:0007669"/>
    <property type="project" value="UniProtKB-UniRule"/>
</dbReference>
<evidence type="ECO:0000256" key="14">
    <source>
        <dbReference type="ARBA" id="ARBA00023136"/>
    </source>
</evidence>
<dbReference type="InterPro" id="IPR010204">
    <property type="entry name" value="NqrC"/>
</dbReference>
<comment type="cofactor">
    <cofactor evidence="16 17">
        <name>FMN</name>
        <dbReference type="ChEBI" id="CHEBI:58210"/>
    </cofactor>
</comment>
<comment type="subcellular location">
    <subcellularLocation>
        <location evidence="16">Cell membrane</location>
        <topology evidence="16">Single-pass membrane protein</topology>
    </subcellularLocation>
</comment>
<keyword evidence="20" id="KW-1185">Reference proteome</keyword>
<keyword evidence="9 16" id="KW-1133">Transmembrane helix</keyword>
<evidence type="ECO:0000256" key="11">
    <source>
        <dbReference type="ARBA" id="ARBA00023053"/>
    </source>
</evidence>
<dbReference type="HAMAP" id="MF_00427">
    <property type="entry name" value="NqrC"/>
    <property type="match status" value="1"/>
</dbReference>
<evidence type="ECO:0000256" key="10">
    <source>
        <dbReference type="ARBA" id="ARBA00023027"/>
    </source>
</evidence>
<keyword evidence="15 16" id="KW-0739">Sodium transport</keyword>
<evidence type="ECO:0000256" key="9">
    <source>
        <dbReference type="ARBA" id="ARBA00022989"/>
    </source>
</evidence>
<gene>
    <name evidence="16" type="primary">nqrC</name>
    <name evidence="19" type="ORF">EP073_09585</name>
</gene>
<feature type="modified residue" description="FMN phosphoryl serine" evidence="16">
    <location>
        <position position="225"/>
    </location>
</feature>
<dbReference type="Proteomes" id="UP000287502">
    <property type="component" value="Chromosome"/>
</dbReference>
<dbReference type="AlphaFoldDB" id="A0A3R5Y7K2"/>
<keyword evidence="13 16" id="KW-0830">Ubiquinone</keyword>
<keyword evidence="7 16" id="KW-0812">Transmembrane</keyword>
<dbReference type="PIRSF" id="PIRSF009437">
    <property type="entry name" value="NQR-1_subunit_C"/>
    <property type="match status" value="1"/>
</dbReference>
<comment type="similarity">
    <text evidence="16 17">Belongs to the NqrC family.</text>
</comment>
<dbReference type="KEGG" id="gtl:EP073_09585"/>
<keyword evidence="5 16" id="KW-0285">Flavoprotein</keyword>
<evidence type="ECO:0000256" key="17">
    <source>
        <dbReference type="PIRNR" id="PIRNR009437"/>
    </source>
</evidence>
<accession>A0A3R5Y7K2</accession>
<keyword evidence="1 16" id="KW-0813">Transport</keyword>
<dbReference type="GO" id="GO:0010181">
    <property type="term" value="F:FMN binding"/>
    <property type="evidence" value="ECO:0007669"/>
    <property type="project" value="UniProtKB-UniRule"/>
</dbReference>